<dbReference type="InterPro" id="IPR021631">
    <property type="entry name" value="DUF3238"/>
</dbReference>
<proteinExistence type="predicted"/>
<accession>A0A9P6U429</accession>
<dbReference type="EMBL" id="JAAAJB010000310">
    <property type="protein sequence ID" value="KAG0258751.1"/>
    <property type="molecule type" value="Genomic_DNA"/>
</dbReference>
<dbReference type="AlphaFoldDB" id="A0A9P6U429"/>
<evidence type="ECO:0000313" key="1">
    <source>
        <dbReference type="EMBL" id="KAG0258751.1"/>
    </source>
</evidence>
<dbReference type="Pfam" id="PF11579">
    <property type="entry name" value="DUF3238"/>
    <property type="match status" value="1"/>
</dbReference>
<comment type="caution">
    <text evidence="1">The sequence shown here is derived from an EMBL/GenBank/DDBJ whole genome shotgun (WGS) entry which is preliminary data.</text>
</comment>
<keyword evidence="2" id="KW-1185">Reference proteome</keyword>
<name>A0A9P6U429_9FUNG</name>
<dbReference type="Proteomes" id="UP000807716">
    <property type="component" value="Unassembled WGS sequence"/>
</dbReference>
<sequence length="231" mass="25358">MTERDVLKTVRFWIKAFIPIPSLCPSVYHSPGASAGRSHVEVPWSNSFGKRCFLGDNRLYSSDPEAPSRIHALVEINDLDLPTPSIGLSDMRCFESAEIDPESGVVLRTATAPQDHSRFFNLRANQTTDPIAGVITDSASPNFVQLDLEAVASLPLLEDAPDVHITGTLQIDRDAGTFTYKGKIDRFPCYEAWVSFNDGTPINLFKLPPVELTVVKGADTRDVATTVKIVL</sequence>
<gene>
    <name evidence="1" type="ORF">DFQ27_004480</name>
</gene>
<organism evidence="1 2">
    <name type="scientific">Actinomortierella ambigua</name>
    <dbReference type="NCBI Taxonomy" id="1343610"/>
    <lineage>
        <taxon>Eukaryota</taxon>
        <taxon>Fungi</taxon>
        <taxon>Fungi incertae sedis</taxon>
        <taxon>Mucoromycota</taxon>
        <taxon>Mortierellomycotina</taxon>
        <taxon>Mortierellomycetes</taxon>
        <taxon>Mortierellales</taxon>
        <taxon>Mortierellaceae</taxon>
        <taxon>Actinomortierella</taxon>
    </lineage>
</organism>
<protein>
    <submittedName>
        <fullName evidence="1">Uncharacterized protein</fullName>
    </submittedName>
</protein>
<dbReference type="OrthoDB" id="2251794at2759"/>
<reference evidence="1" key="1">
    <citation type="journal article" date="2020" name="Fungal Divers.">
        <title>Resolving the Mortierellaceae phylogeny through synthesis of multi-gene phylogenetics and phylogenomics.</title>
        <authorList>
            <person name="Vandepol N."/>
            <person name="Liber J."/>
            <person name="Desiro A."/>
            <person name="Na H."/>
            <person name="Kennedy M."/>
            <person name="Barry K."/>
            <person name="Grigoriev I.V."/>
            <person name="Miller A.N."/>
            <person name="O'Donnell K."/>
            <person name="Stajich J.E."/>
            <person name="Bonito G."/>
        </authorList>
    </citation>
    <scope>NUCLEOTIDE SEQUENCE</scope>
    <source>
        <strain evidence="1">BC1065</strain>
    </source>
</reference>
<evidence type="ECO:0000313" key="2">
    <source>
        <dbReference type="Proteomes" id="UP000807716"/>
    </source>
</evidence>